<dbReference type="GeneID" id="16071444"/>
<feature type="compositionally biased region" description="Low complexity" evidence="2">
    <location>
        <begin position="182"/>
        <end position="192"/>
    </location>
</feature>
<gene>
    <name evidence="4" type="ORF">PTSG_07382</name>
</gene>
<dbReference type="AlphaFoldDB" id="F2UIJ2"/>
<dbReference type="SUPFAM" id="SSF81296">
    <property type="entry name" value="E set domains"/>
    <property type="match status" value="2"/>
</dbReference>
<dbReference type="OrthoDB" id="298939at2759"/>
<keyword evidence="5" id="KW-1185">Reference proteome</keyword>
<dbReference type="InterPro" id="IPR014756">
    <property type="entry name" value="Ig_E-set"/>
</dbReference>
<dbReference type="GO" id="GO:0001664">
    <property type="term" value="F:G protein-coupled receptor binding"/>
    <property type="evidence" value="ECO:0007669"/>
    <property type="project" value="TreeGrafter"/>
</dbReference>
<dbReference type="InterPro" id="IPR011021">
    <property type="entry name" value="Arrestin-like_N"/>
</dbReference>
<feature type="region of interest" description="Disordered" evidence="2">
    <location>
        <begin position="804"/>
        <end position="831"/>
    </location>
</feature>
<dbReference type="Gene3D" id="2.60.40.840">
    <property type="match status" value="1"/>
</dbReference>
<dbReference type="RefSeq" id="XP_004990881.1">
    <property type="nucleotide sequence ID" value="XM_004990824.1"/>
</dbReference>
<evidence type="ECO:0000313" key="5">
    <source>
        <dbReference type="Proteomes" id="UP000007799"/>
    </source>
</evidence>
<dbReference type="Gene3D" id="3.40.50.300">
    <property type="entry name" value="P-loop containing nucleotide triphosphate hydrolases"/>
    <property type="match status" value="1"/>
</dbReference>
<accession>F2UIJ2</accession>
<dbReference type="InterPro" id="IPR014752">
    <property type="entry name" value="Arrestin-like_C"/>
</dbReference>
<dbReference type="GO" id="GO:0002031">
    <property type="term" value="P:G protein-coupled receptor internalization"/>
    <property type="evidence" value="ECO:0007669"/>
    <property type="project" value="TreeGrafter"/>
</dbReference>
<dbReference type="STRING" id="946362.F2UIJ2"/>
<organism evidence="5">
    <name type="scientific">Salpingoeca rosetta (strain ATCC 50818 / BSB-021)</name>
    <dbReference type="NCBI Taxonomy" id="946362"/>
    <lineage>
        <taxon>Eukaryota</taxon>
        <taxon>Choanoflagellata</taxon>
        <taxon>Craspedida</taxon>
        <taxon>Salpingoecidae</taxon>
        <taxon>Salpingoeca</taxon>
    </lineage>
</organism>
<dbReference type="InParanoid" id="F2UIJ2"/>
<dbReference type="Gene3D" id="2.60.40.640">
    <property type="match status" value="1"/>
</dbReference>
<dbReference type="SMART" id="SM01017">
    <property type="entry name" value="Arrestin_C"/>
    <property type="match status" value="1"/>
</dbReference>
<dbReference type="eggNOG" id="KOG3865">
    <property type="taxonomic scope" value="Eukaryota"/>
</dbReference>
<evidence type="ECO:0000256" key="2">
    <source>
        <dbReference type="SAM" id="MobiDB-lite"/>
    </source>
</evidence>
<name>F2UIJ2_SALR5</name>
<evidence type="ECO:0000313" key="4">
    <source>
        <dbReference type="EMBL" id="EGD77041.1"/>
    </source>
</evidence>
<dbReference type="PANTHER" id="PTHR11792">
    <property type="entry name" value="ARRESTIN"/>
    <property type="match status" value="1"/>
</dbReference>
<dbReference type="Proteomes" id="UP000007799">
    <property type="component" value="Unassembled WGS sequence"/>
</dbReference>
<dbReference type="InterPro" id="IPR014753">
    <property type="entry name" value="Arrestin_N"/>
</dbReference>
<dbReference type="GO" id="GO:0007165">
    <property type="term" value="P:signal transduction"/>
    <property type="evidence" value="ECO:0007669"/>
    <property type="project" value="InterPro"/>
</dbReference>
<feature type="region of interest" description="Disordered" evidence="2">
    <location>
        <begin position="1"/>
        <end position="22"/>
    </location>
</feature>
<dbReference type="SUPFAM" id="SSF52540">
    <property type="entry name" value="P-loop containing nucleoside triphosphate hydrolases"/>
    <property type="match status" value="1"/>
</dbReference>
<dbReference type="PANTHER" id="PTHR11792:SF17">
    <property type="entry name" value="KURTZ ARRESTIN"/>
    <property type="match status" value="1"/>
</dbReference>
<proteinExistence type="inferred from homology"/>
<feature type="domain" description="Arrestin C-terminal-like" evidence="3">
    <location>
        <begin position="634"/>
        <end position="795"/>
    </location>
</feature>
<dbReference type="GO" id="GO:0005737">
    <property type="term" value="C:cytoplasm"/>
    <property type="evidence" value="ECO:0007669"/>
    <property type="project" value="TreeGrafter"/>
</dbReference>
<protein>
    <recommendedName>
        <fullName evidence="3">Arrestin C-terminal-like domain-containing protein</fullName>
    </recommendedName>
</protein>
<dbReference type="EMBL" id="GL832976">
    <property type="protein sequence ID" value="EGD77041.1"/>
    <property type="molecule type" value="Genomic_DNA"/>
</dbReference>
<feature type="compositionally biased region" description="Low complexity" evidence="2">
    <location>
        <begin position="1"/>
        <end position="10"/>
    </location>
</feature>
<feature type="region of interest" description="Disordered" evidence="2">
    <location>
        <begin position="182"/>
        <end position="203"/>
    </location>
</feature>
<comment type="similarity">
    <text evidence="1">Belongs to the arrestin family.</text>
</comment>
<sequence>MGSSSSSSSSTRQPRKPDGLGSLRQFHDWRVTDKRTYYNDLNSGGAWTGYVFGAIFTLGISTACVSQPHHWFYVFEIERRVAQHGQQRLETKYVAVGFNVGDNIEVFIRNSKQEAIKNGISTMDGRPASAYQFNHATMNCTVKHLHDVLYTKRNKTYGPFKYNCQHFVREVDQLLQRVIGKGSSSKAPKPAAQRPPPHVHADAAKPHPFQRYLEKAGVPGKVSDYYNICIIGAQNSGKTTLRYGLTTAFHLIESGGWALPSHAAQKQGSTVGTSDQERAAQLFDPLLKEWKAHIKKAKREGGRDAVTNDDDRRDPTPYKVSDTVIVWDTRGWDCIASSAEKVIRDYGLRSMSSVVVLTLNQNKATRELVHSLKAASVHFLLALTKIDNALKDDQLDDDDVVLTRQELNEEVSAMLEKANRSIFELQLQDGEQLSDKLMAVNLKGTMTCVPEKVTSANVGSLAFGTPRLLIGILKQLFETHPREASKAVVSNLTSAMRALHFPTDAGELLGSAFSSTLYSQCVKVYPPEGPKPELSSLQRKLVRKLGDNAYPFSFKLPSGSPSSISLENVSEDVQHKSCSVDWELVVFAAHEAEVKDADWADYVRLEIRKLNYAPPQSTVTHRPHQEATKKFALSAGEVKVVAELDNEVYDHGKPITVSLFVDNKSKRSVKSIEIRVRQFATVRTPKGDAISHKAIISELASSEGCPVGSGGKLDRKYIIVPSKASVGSKQNVALDGKGRDNADTCLASSNKVAEGGAEPQVGILISYDVKIKVFFSGINAMASVKLPFLLSTPAPDLTKLSVNLDQQGKPGEHEASPPPLPPMTPEELDNGDGLELVFEEFLQLRAQKFFGDGAPAPA</sequence>
<dbReference type="Pfam" id="PF00339">
    <property type="entry name" value="Arrestin_N"/>
    <property type="match status" value="1"/>
</dbReference>
<evidence type="ECO:0000256" key="1">
    <source>
        <dbReference type="ARBA" id="ARBA00005298"/>
    </source>
</evidence>
<reference evidence="4" key="1">
    <citation type="submission" date="2009-08" db="EMBL/GenBank/DDBJ databases">
        <title>Annotation of Salpingoeca rosetta.</title>
        <authorList>
            <consortium name="The Broad Institute Genome Sequencing Platform"/>
            <person name="Russ C."/>
            <person name="Cuomo C."/>
            <person name="Burger G."/>
            <person name="Gray M.W."/>
            <person name="Holland P.W.H."/>
            <person name="King N."/>
            <person name="Lang F.B.F."/>
            <person name="Roger A.J."/>
            <person name="Ruiz-Trillo I."/>
            <person name="Young S.K."/>
            <person name="Zeng Q."/>
            <person name="Gargeya S."/>
            <person name="Alvarado L."/>
            <person name="Berlin A."/>
            <person name="Chapman S.B."/>
            <person name="Chen Z."/>
            <person name="Freedman E."/>
            <person name="Gellesch M."/>
            <person name="Goldberg J."/>
            <person name="Griggs A."/>
            <person name="Gujja S."/>
            <person name="Heilman E."/>
            <person name="Heiman D."/>
            <person name="Howarth C."/>
            <person name="Mehta T."/>
            <person name="Neiman D."/>
            <person name="Pearson M."/>
            <person name="Roberts A."/>
            <person name="Saif S."/>
            <person name="Shea T."/>
            <person name="Shenoy N."/>
            <person name="Sisk P."/>
            <person name="Stolte C."/>
            <person name="Sykes S."/>
            <person name="White J."/>
            <person name="Yandava C."/>
            <person name="Haas B."/>
            <person name="Nusbaum C."/>
            <person name="Birren B."/>
        </authorList>
    </citation>
    <scope>NUCLEOTIDE SEQUENCE [LARGE SCALE GENOMIC DNA]</scope>
    <source>
        <strain evidence="4">ATCC 50818</strain>
    </source>
</reference>
<dbReference type="KEGG" id="sre:PTSG_07382"/>
<evidence type="ECO:0000259" key="3">
    <source>
        <dbReference type="SMART" id="SM01017"/>
    </source>
</evidence>
<dbReference type="InterPro" id="IPR000698">
    <property type="entry name" value="Arrestin"/>
</dbReference>
<dbReference type="InterPro" id="IPR027417">
    <property type="entry name" value="P-loop_NTPase"/>
</dbReference>
<dbReference type="Pfam" id="PF02752">
    <property type="entry name" value="Arrestin_C"/>
    <property type="match status" value="1"/>
</dbReference>
<dbReference type="InterPro" id="IPR011022">
    <property type="entry name" value="Arrestin_C-like"/>
</dbReference>